<feature type="transmembrane region" description="Helical" evidence="1">
    <location>
        <begin position="12"/>
        <end position="34"/>
    </location>
</feature>
<protein>
    <submittedName>
        <fullName evidence="2">18292_t:CDS:1</fullName>
    </submittedName>
</protein>
<keyword evidence="1" id="KW-0472">Membrane</keyword>
<keyword evidence="3" id="KW-1185">Reference proteome</keyword>
<proteinExistence type="predicted"/>
<dbReference type="EMBL" id="CAJVPV010008389">
    <property type="protein sequence ID" value="CAG8630133.1"/>
    <property type="molecule type" value="Genomic_DNA"/>
</dbReference>
<evidence type="ECO:0000256" key="1">
    <source>
        <dbReference type="SAM" id="Phobius"/>
    </source>
</evidence>
<sequence length="175" mass="19809">MDRCCFCINLKAGVIIISIIGLAYGILEAILNIIIYKNSDRYYNVYRAYCLFGAILFVSIALDSAFGIFALCFANAAKILRVYSRTFYVLMVLYICYELASLGIYVGYKNEIIDACNINKEKDDKTNCNEDYKTQLIISIVVLIITVILSVYFATVVDSYALKRESKERNAENAN</sequence>
<accession>A0A9N9D6W7</accession>
<dbReference type="OrthoDB" id="2340358at2759"/>
<name>A0A9N9D6W7_9GLOM</name>
<dbReference type="AlphaFoldDB" id="A0A9N9D6W7"/>
<keyword evidence="1" id="KW-1133">Transmembrane helix</keyword>
<reference evidence="2" key="1">
    <citation type="submission" date="2021-06" db="EMBL/GenBank/DDBJ databases">
        <authorList>
            <person name="Kallberg Y."/>
            <person name="Tangrot J."/>
            <person name="Rosling A."/>
        </authorList>
    </citation>
    <scope>NUCLEOTIDE SEQUENCE</scope>
    <source>
        <strain evidence="2">CL551</strain>
    </source>
</reference>
<gene>
    <name evidence="2" type="ORF">AMORRO_LOCUS9050</name>
</gene>
<dbReference type="Proteomes" id="UP000789342">
    <property type="component" value="Unassembled WGS sequence"/>
</dbReference>
<evidence type="ECO:0000313" key="3">
    <source>
        <dbReference type="Proteomes" id="UP000789342"/>
    </source>
</evidence>
<comment type="caution">
    <text evidence="2">The sequence shown here is derived from an EMBL/GenBank/DDBJ whole genome shotgun (WGS) entry which is preliminary data.</text>
</comment>
<organism evidence="2 3">
    <name type="scientific">Acaulospora morrowiae</name>
    <dbReference type="NCBI Taxonomy" id="94023"/>
    <lineage>
        <taxon>Eukaryota</taxon>
        <taxon>Fungi</taxon>
        <taxon>Fungi incertae sedis</taxon>
        <taxon>Mucoromycota</taxon>
        <taxon>Glomeromycotina</taxon>
        <taxon>Glomeromycetes</taxon>
        <taxon>Diversisporales</taxon>
        <taxon>Acaulosporaceae</taxon>
        <taxon>Acaulospora</taxon>
    </lineage>
</organism>
<feature type="transmembrane region" description="Helical" evidence="1">
    <location>
        <begin position="86"/>
        <end position="108"/>
    </location>
</feature>
<feature type="transmembrane region" description="Helical" evidence="1">
    <location>
        <begin position="136"/>
        <end position="157"/>
    </location>
</feature>
<feature type="transmembrane region" description="Helical" evidence="1">
    <location>
        <begin position="46"/>
        <end position="74"/>
    </location>
</feature>
<evidence type="ECO:0000313" key="2">
    <source>
        <dbReference type="EMBL" id="CAG8630133.1"/>
    </source>
</evidence>
<keyword evidence="1" id="KW-0812">Transmembrane</keyword>